<reference evidence="5" key="2">
    <citation type="submission" date="2020-08" db="EMBL/GenBank/DDBJ databases">
        <title>Draft Genome Sequence of Cumin Blight Pathogen Alternaria burnsii.</title>
        <authorList>
            <person name="Feng Z."/>
        </authorList>
    </citation>
    <scope>NUCLEOTIDE SEQUENCE</scope>
    <source>
        <strain evidence="5">CBS107.38</strain>
    </source>
</reference>
<evidence type="ECO:0000313" key="6">
    <source>
        <dbReference type="Proteomes" id="UP000596902"/>
    </source>
</evidence>
<dbReference type="InterPro" id="IPR001077">
    <property type="entry name" value="COMT_C"/>
</dbReference>
<dbReference type="SUPFAM" id="SSF46785">
    <property type="entry name" value="Winged helix' DNA-binding domain"/>
    <property type="match status" value="1"/>
</dbReference>
<sequence length="416" mass="46375">MEPDAISQLKALLSAAPNLRSQLSNAERLQLSGLAEALRTELERPDEAVFRVTFNEPGHYLAIRLGIQWGIFEALGCDGDEGKSSVQLAEGTGADVRLVARFLRHLAANGTIREVGLDTYTSTRLSASLRQKSFKDAIHFMYDDFYNVGWKVPSFLDSISHRNPADINNGPFQHAHGFSDKSLYTYFDEDPAMGARFGGMIQMYNAGKPFFWENDYYPFNERLVTGGPKSDNDVLLVDIGGGDAGDLGLLRKALGKEVKGRLVLQELKHIVDRTVEDGFEAEVGDWNQVQPIKGTLPEFYRAVINTKTRLVGARAYMLQHILHDFSSDDACRRILRNIIPAMEPGYSKLLIKDLLVPDRNAPWAFTALDVNVMQSLSGQERTESQFRELLDSVGLKIEGIWGHKNALDVVIEACLP</sequence>
<evidence type="ECO:0000256" key="3">
    <source>
        <dbReference type="ARBA" id="ARBA00022691"/>
    </source>
</evidence>
<keyword evidence="2 5" id="KW-0808">Transferase</keyword>
<dbReference type="GO" id="GO:0008171">
    <property type="term" value="F:O-methyltransferase activity"/>
    <property type="evidence" value="ECO:0007669"/>
    <property type="project" value="InterPro"/>
</dbReference>
<evidence type="ECO:0000259" key="4">
    <source>
        <dbReference type="Pfam" id="PF00891"/>
    </source>
</evidence>
<dbReference type="PANTHER" id="PTHR43712:SF17">
    <property type="entry name" value="O-METHYLTRANSFERASE"/>
    <property type="match status" value="1"/>
</dbReference>
<gene>
    <name evidence="5" type="ORF">GT037_006411</name>
</gene>
<dbReference type="AlphaFoldDB" id="A0A8H7B3I4"/>
<dbReference type="InterPro" id="IPR036390">
    <property type="entry name" value="WH_DNA-bd_sf"/>
</dbReference>
<dbReference type="EMBL" id="JAAABM010000008">
    <property type="protein sequence ID" value="KAF7675692.1"/>
    <property type="molecule type" value="Genomic_DNA"/>
</dbReference>
<proteinExistence type="predicted"/>
<dbReference type="Gene3D" id="3.40.50.150">
    <property type="entry name" value="Vaccinia Virus protein VP39"/>
    <property type="match status" value="1"/>
</dbReference>
<organism evidence="5 6">
    <name type="scientific">Alternaria burnsii</name>
    <dbReference type="NCBI Taxonomy" id="1187904"/>
    <lineage>
        <taxon>Eukaryota</taxon>
        <taxon>Fungi</taxon>
        <taxon>Dikarya</taxon>
        <taxon>Ascomycota</taxon>
        <taxon>Pezizomycotina</taxon>
        <taxon>Dothideomycetes</taxon>
        <taxon>Pleosporomycetidae</taxon>
        <taxon>Pleosporales</taxon>
        <taxon>Pleosporineae</taxon>
        <taxon>Pleosporaceae</taxon>
        <taxon>Alternaria</taxon>
        <taxon>Alternaria sect. Alternaria</taxon>
    </lineage>
</organism>
<evidence type="ECO:0000256" key="2">
    <source>
        <dbReference type="ARBA" id="ARBA00022679"/>
    </source>
</evidence>
<keyword evidence="6" id="KW-1185">Reference proteome</keyword>
<evidence type="ECO:0000256" key="1">
    <source>
        <dbReference type="ARBA" id="ARBA00022603"/>
    </source>
</evidence>
<dbReference type="GO" id="GO:0032259">
    <property type="term" value="P:methylation"/>
    <property type="evidence" value="ECO:0007669"/>
    <property type="project" value="UniProtKB-KW"/>
</dbReference>
<dbReference type="RefSeq" id="XP_038785955.1">
    <property type="nucleotide sequence ID" value="XM_038931458.1"/>
</dbReference>
<dbReference type="InterPro" id="IPR029063">
    <property type="entry name" value="SAM-dependent_MTases_sf"/>
</dbReference>
<dbReference type="PANTHER" id="PTHR43712">
    <property type="entry name" value="PUTATIVE (AFU_ORTHOLOGUE AFUA_4G14580)-RELATED"/>
    <property type="match status" value="1"/>
</dbReference>
<name>A0A8H7B3I4_9PLEO</name>
<feature type="domain" description="O-methyltransferase C-terminal" evidence="4">
    <location>
        <begin position="308"/>
        <end position="394"/>
    </location>
</feature>
<dbReference type="SUPFAM" id="SSF53335">
    <property type="entry name" value="S-adenosyl-L-methionine-dependent methyltransferases"/>
    <property type="match status" value="1"/>
</dbReference>
<dbReference type="Pfam" id="PF00891">
    <property type="entry name" value="Methyltransf_2"/>
    <property type="match status" value="1"/>
</dbReference>
<keyword evidence="1 5" id="KW-0489">Methyltransferase</keyword>
<dbReference type="Proteomes" id="UP000596902">
    <property type="component" value="Unassembled WGS sequence"/>
</dbReference>
<accession>A0A8H7B3I4</accession>
<dbReference type="InterPro" id="IPR036388">
    <property type="entry name" value="WH-like_DNA-bd_sf"/>
</dbReference>
<evidence type="ECO:0000313" key="5">
    <source>
        <dbReference type="EMBL" id="KAF7675692.1"/>
    </source>
</evidence>
<dbReference type="PROSITE" id="PS51683">
    <property type="entry name" value="SAM_OMT_II"/>
    <property type="match status" value="1"/>
</dbReference>
<dbReference type="Gene3D" id="1.10.10.10">
    <property type="entry name" value="Winged helix-like DNA-binding domain superfamily/Winged helix DNA-binding domain"/>
    <property type="match status" value="1"/>
</dbReference>
<protein>
    <submittedName>
        <fullName evidence="5">S-adenosyl-l-methionine-dependent methyltransferase</fullName>
    </submittedName>
</protein>
<dbReference type="GeneID" id="62204636"/>
<comment type="caution">
    <text evidence="5">The sequence shown here is derived from an EMBL/GenBank/DDBJ whole genome shotgun (WGS) entry which is preliminary data.</text>
</comment>
<keyword evidence="3" id="KW-0949">S-adenosyl-L-methionine</keyword>
<dbReference type="InterPro" id="IPR016461">
    <property type="entry name" value="COMT-like"/>
</dbReference>
<reference evidence="5" key="1">
    <citation type="submission" date="2020-01" db="EMBL/GenBank/DDBJ databases">
        <authorList>
            <person name="Feng Z.H.Z."/>
        </authorList>
    </citation>
    <scope>NUCLEOTIDE SEQUENCE</scope>
    <source>
        <strain evidence="5">CBS107.38</strain>
    </source>
</reference>